<accession>A0AAV2Q8B2</accession>
<reference evidence="6 7" key="1">
    <citation type="submission" date="2024-05" db="EMBL/GenBank/DDBJ databases">
        <authorList>
            <person name="Wallberg A."/>
        </authorList>
    </citation>
    <scope>NUCLEOTIDE SEQUENCE [LARGE SCALE GENOMIC DNA]</scope>
</reference>
<dbReference type="PANTHER" id="PTHR22799:SF1">
    <property type="entry name" value="C-TYPE LECTIN DOMAIN FAMILY 11 MEMBER A"/>
    <property type="match status" value="1"/>
</dbReference>
<dbReference type="Proteomes" id="UP001497623">
    <property type="component" value="Unassembled WGS sequence"/>
</dbReference>
<dbReference type="AlphaFoldDB" id="A0AAV2Q8B2"/>
<dbReference type="SUPFAM" id="SSF56436">
    <property type="entry name" value="C-type lectin-like"/>
    <property type="match status" value="2"/>
</dbReference>
<dbReference type="InterPro" id="IPR016187">
    <property type="entry name" value="CTDL_fold"/>
</dbReference>
<proteinExistence type="predicted"/>
<dbReference type="InterPro" id="IPR051663">
    <property type="entry name" value="CLec_Tetranectin-domain"/>
</dbReference>
<evidence type="ECO:0000313" key="6">
    <source>
        <dbReference type="EMBL" id="CAL4071910.1"/>
    </source>
</evidence>
<evidence type="ECO:0000313" key="7">
    <source>
        <dbReference type="Proteomes" id="UP001497623"/>
    </source>
</evidence>
<dbReference type="PANTHER" id="PTHR22799">
    <property type="entry name" value="TETRANECTIN-RELATED"/>
    <property type="match status" value="1"/>
</dbReference>
<keyword evidence="7" id="KW-1185">Reference proteome</keyword>
<comment type="caution">
    <text evidence="6">The sequence shown here is derived from an EMBL/GenBank/DDBJ whole genome shotgun (WGS) entry which is preliminary data.</text>
</comment>
<dbReference type="GO" id="GO:0008083">
    <property type="term" value="F:growth factor activity"/>
    <property type="evidence" value="ECO:0007669"/>
    <property type="project" value="TreeGrafter"/>
</dbReference>
<feature type="domain" description="C-type lectin" evidence="5">
    <location>
        <begin position="9"/>
        <end position="122"/>
    </location>
</feature>
<evidence type="ECO:0000259" key="5">
    <source>
        <dbReference type="PROSITE" id="PS50041"/>
    </source>
</evidence>
<keyword evidence="3" id="KW-0732">Signal</keyword>
<comment type="subcellular location">
    <subcellularLocation>
        <location evidence="1">Secreted</location>
    </subcellularLocation>
</comment>
<dbReference type="Gene3D" id="3.10.100.10">
    <property type="entry name" value="Mannose-Binding Protein A, subunit A"/>
    <property type="match status" value="2"/>
</dbReference>
<name>A0AAV2Q8B2_MEGNR</name>
<evidence type="ECO:0000256" key="2">
    <source>
        <dbReference type="ARBA" id="ARBA00022525"/>
    </source>
</evidence>
<keyword evidence="4" id="KW-0430">Lectin</keyword>
<sequence length="306" mass="32932">TCPDGYSIIAGQCMSVIGRARIRMDAEIDCNRRAGTLAVPSDPQGLWEYYKQQDYTVGMWIGASDAEEEGVWRWSTGELVSADLPWIEGEPNDAGGAEDAILLGTRGYSDYDGSKHAYYICEPQAPKTLTPATPAPTTPALTTLAPTTPAPTIPPPTTPVPTTLPPTTSAPTTSITVCPSGSVLVGGQCLVFRQEMLTWNGSKKACDANNLNLASLTDPDATLAYILATYGYTRFWVGGNDAATEGLWKWLDGTAIPLNNTQFPWADGQPDSWRGNQDCLSVNFKGGFDDGTCSVERGYICEVIWE</sequence>
<dbReference type="GO" id="GO:0030246">
    <property type="term" value="F:carbohydrate binding"/>
    <property type="evidence" value="ECO:0007669"/>
    <property type="project" value="UniProtKB-KW"/>
</dbReference>
<dbReference type="EMBL" id="CAXKWB010004065">
    <property type="protein sequence ID" value="CAL4071910.1"/>
    <property type="molecule type" value="Genomic_DNA"/>
</dbReference>
<protein>
    <recommendedName>
        <fullName evidence="5">C-type lectin domain-containing protein</fullName>
    </recommendedName>
</protein>
<dbReference type="CDD" id="cd00037">
    <property type="entry name" value="CLECT"/>
    <property type="match status" value="2"/>
</dbReference>
<dbReference type="PROSITE" id="PS50041">
    <property type="entry name" value="C_TYPE_LECTIN_2"/>
    <property type="match status" value="2"/>
</dbReference>
<gene>
    <name evidence="6" type="ORF">MNOR_LOCUS8688</name>
</gene>
<organism evidence="6 7">
    <name type="scientific">Meganyctiphanes norvegica</name>
    <name type="common">Northern krill</name>
    <name type="synonym">Thysanopoda norvegica</name>
    <dbReference type="NCBI Taxonomy" id="48144"/>
    <lineage>
        <taxon>Eukaryota</taxon>
        <taxon>Metazoa</taxon>
        <taxon>Ecdysozoa</taxon>
        <taxon>Arthropoda</taxon>
        <taxon>Crustacea</taxon>
        <taxon>Multicrustacea</taxon>
        <taxon>Malacostraca</taxon>
        <taxon>Eumalacostraca</taxon>
        <taxon>Eucarida</taxon>
        <taxon>Euphausiacea</taxon>
        <taxon>Euphausiidae</taxon>
        <taxon>Meganyctiphanes</taxon>
    </lineage>
</organism>
<evidence type="ECO:0000256" key="1">
    <source>
        <dbReference type="ARBA" id="ARBA00004613"/>
    </source>
</evidence>
<evidence type="ECO:0000256" key="3">
    <source>
        <dbReference type="ARBA" id="ARBA00022729"/>
    </source>
</evidence>
<keyword evidence="2" id="KW-0964">Secreted</keyword>
<dbReference type="Pfam" id="PF00059">
    <property type="entry name" value="Lectin_C"/>
    <property type="match status" value="2"/>
</dbReference>
<dbReference type="SMART" id="SM00034">
    <property type="entry name" value="CLECT"/>
    <property type="match status" value="2"/>
</dbReference>
<evidence type="ECO:0000256" key="4">
    <source>
        <dbReference type="ARBA" id="ARBA00022734"/>
    </source>
</evidence>
<feature type="domain" description="C-type lectin" evidence="5">
    <location>
        <begin position="185"/>
        <end position="302"/>
    </location>
</feature>
<dbReference type="GO" id="GO:0005615">
    <property type="term" value="C:extracellular space"/>
    <property type="evidence" value="ECO:0007669"/>
    <property type="project" value="TreeGrafter"/>
</dbReference>
<feature type="non-terminal residue" evidence="6">
    <location>
        <position position="1"/>
    </location>
</feature>
<dbReference type="InterPro" id="IPR016186">
    <property type="entry name" value="C-type_lectin-like/link_sf"/>
</dbReference>
<dbReference type="InterPro" id="IPR001304">
    <property type="entry name" value="C-type_lectin-like"/>
</dbReference>